<dbReference type="GO" id="GO:0043130">
    <property type="term" value="F:ubiquitin binding"/>
    <property type="evidence" value="ECO:0007669"/>
    <property type="project" value="InterPro"/>
</dbReference>
<dbReference type="KEGG" id="dcr:108222045"/>
<sequence length="263" mass="29368">MSGGLCGKRSFFSDDNSNFLASPSSSPFSKKLRLFSSPSSLSPPSSAVDQLRAVFPDMDKQYLERALEESGYDICSAIKNLHNLHLGYAHGNPGSAVKSPPDSVTGVTTVDGISTKDNLTRDTVQLEGAEWVELLLREMQSATSTDDARCRATRVLESLEKSISVRASAEAAQSVHKENIMLKEQTEVIVRENTILKRAVTIQHERQKEYDERNQEVQHMKQMIAQYQEHVRSLEINNYALSMHLKQSLESNVMMGSSNRDVF</sequence>
<dbReference type="Pfam" id="PF02845">
    <property type="entry name" value="CUE"/>
    <property type="match status" value="1"/>
</dbReference>
<accession>A0AAF1B0E4</accession>
<dbReference type="PANTHER" id="PTHR31245">
    <property type="entry name" value="UBIQUITIN SYSTEM COMPONENT CUE PROTEIN"/>
    <property type="match status" value="1"/>
</dbReference>
<reference evidence="4" key="2">
    <citation type="submission" date="2022-03" db="EMBL/GenBank/DDBJ databases">
        <title>Draft title - Genomic analysis of global carrot germplasm unveils the trajectory of domestication and the origin of high carotenoid orange carrot.</title>
        <authorList>
            <person name="Iorizzo M."/>
            <person name="Ellison S."/>
            <person name="Senalik D."/>
            <person name="Macko-Podgorni A."/>
            <person name="Grzebelus D."/>
            <person name="Bostan H."/>
            <person name="Rolling W."/>
            <person name="Curaba J."/>
            <person name="Simon P."/>
        </authorList>
    </citation>
    <scope>NUCLEOTIDE SEQUENCE</scope>
    <source>
        <tissue evidence="4">Leaf</tissue>
    </source>
</reference>
<dbReference type="Proteomes" id="UP000077755">
    <property type="component" value="Chromosome 5"/>
</dbReference>
<dbReference type="EMBL" id="CP093347">
    <property type="protein sequence ID" value="WOG99271.1"/>
    <property type="molecule type" value="Genomic_DNA"/>
</dbReference>
<proteinExistence type="predicted"/>
<keyword evidence="1" id="KW-0175">Coiled coil</keyword>
<evidence type="ECO:0000313" key="4">
    <source>
        <dbReference type="EMBL" id="WOG99271.1"/>
    </source>
</evidence>
<dbReference type="Gene3D" id="1.10.8.10">
    <property type="entry name" value="DNA helicase RuvA subunit, C-terminal domain"/>
    <property type="match status" value="1"/>
</dbReference>
<evidence type="ECO:0000256" key="1">
    <source>
        <dbReference type="SAM" id="Coils"/>
    </source>
</evidence>
<dbReference type="SUPFAM" id="SSF46934">
    <property type="entry name" value="UBA-like"/>
    <property type="match status" value="1"/>
</dbReference>
<organism evidence="4 5">
    <name type="scientific">Daucus carota subsp. sativus</name>
    <name type="common">Carrot</name>
    <dbReference type="NCBI Taxonomy" id="79200"/>
    <lineage>
        <taxon>Eukaryota</taxon>
        <taxon>Viridiplantae</taxon>
        <taxon>Streptophyta</taxon>
        <taxon>Embryophyta</taxon>
        <taxon>Tracheophyta</taxon>
        <taxon>Spermatophyta</taxon>
        <taxon>Magnoliopsida</taxon>
        <taxon>eudicotyledons</taxon>
        <taxon>Gunneridae</taxon>
        <taxon>Pentapetalae</taxon>
        <taxon>asterids</taxon>
        <taxon>campanulids</taxon>
        <taxon>Apiales</taxon>
        <taxon>Apiaceae</taxon>
        <taxon>Apioideae</taxon>
        <taxon>Scandiceae</taxon>
        <taxon>Daucinae</taxon>
        <taxon>Daucus</taxon>
        <taxon>Daucus sect. Daucus</taxon>
    </lineage>
</organism>
<dbReference type="PANTHER" id="PTHR31245:SF20">
    <property type="entry name" value="F18B13.13 PROTEIN"/>
    <property type="match status" value="1"/>
</dbReference>
<dbReference type="CDD" id="cd14279">
    <property type="entry name" value="CUE"/>
    <property type="match status" value="1"/>
</dbReference>
<name>A0AAF1B0E4_DAUCS</name>
<dbReference type="InterPro" id="IPR009060">
    <property type="entry name" value="UBA-like_sf"/>
</dbReference>
<evidence type="ECO:0000259" key="3">
    <source>
        <dbReference type="PROSITE" id="PS51140"/>
    </source>
</evidence>
<feature type="domain" description="CUE" evidence="3">
    <location>
        <begin position="43"/>
        <end position="86"/>
    </location>
</feature>
<feature type="compositionally biased region" description="Polar residues" evidence="2">
    <location>
        <begin position="13"/>
        <end position="27"/>
    </location>
</feature>
<feature type="region of interest" description="Disordered" evidence="2">
    <location>
        <begin position="13"/>
        <end position="46"/>
    </location>
</feature>
<evidence type="ECO:0000313" key="5">
    <source>
        <dbReference type="Proteomes" id="UP000077755"/>
    </source>
</evidence>
<protein>
    <recommendedName>
        <fullName evidence="3">CUE domain-containing protein</fullName>
    </recommendedName>
</protein>
<feature type="coiled-coil region" evidence="1">
    <location>
        <begin position="210"/>
        <end position="237"/>
    </location>
</feature>
<dbReference type="PROSITE" id="PS51140">
    <property type="entry name" value="CUE"/>
    <property type="match status" value="1"/>
</dbReference>
<feature type="compositionally biased region" description="Low complexity" evidence="2">
    <location>
        <begin position="34"/>
        <end position="46"/>
    </location>
</feature>
<keyword evidence="5" id="KW-1185">Reference proteome</keyword>
<evidence type="ECO:0000256" key="2">
    <source>
        <dbReference type="SAM" id="MobiDB-lite"/>
    </source>
</evidence>
<gene>
    <name evidence="4" type="ORF">DCAR_0518619</name>
</gene>
<dbReference type="AlphaFoldDB" id="A0AAF1B0E4"/>
<reference evidence="4" key="1">
    <citation type="journal article" date="2016" name="Nat. Genet.">
        <title>A high-quality carrot genome assembly provides new insights into carotenoid accumulation and asterid genome evolution.</title>
        <authorList>
            <person name="Iorizzo M."/>
            <person name="Ellison S."/>
            <person name="Senalik D."/>
            <person name="Zeng P."/>
            <person name="Satapoomin P."/>
            <person name="Huang J."/>
            <person name="Bowman M."/>
            <person name="Iovene M."/>
            <person name="Sanseverino W."/>
            <person name="Cavagnaro P."/>
            <person name="Yildiz M."/>
            <person name="Macko-Podgorni A."/>
            <person name="Moranska E."/>
            <person name="Grzebelus E."/>
            <person name="Grzebelus D."/>
            <person name="Ashrafi H."/>
            <person name="Zheng Z."/>
            <person name="Cheng S."/>
            <person name="Spooner D."/>
            <person name="Van Deynze A."/>
            <person name="Simon P."/>
        </authorList>
    </citation>
    <scope>NUCLEOTIDE SEQUENCE</scope>
    <source>
        <tissue evidence="4">Leaf</tissue>
    </source>
</reference>
<dbReference type="InterPro" id="IPR003892">
    <property type="entry name" value="CUE"/>
</dbReference>